<reference evidence="1" key="1">
    <citation type="submission" date="2022-06" db="EMBL/GenBank/DDBJ databases">
        <title>Fusarium solani species complex genomes reveal bases of compartmentalisation and animal pathogenesis.</title>
        <authorList>
            <person name="Tsai I.J."/>
        </authorList>
    </citation>
    <scope>NUCLEOTIDE SEQUENCE</scope>
    <source>
        <strain evidence="1">Fu6.1</strain>
    </source>
</reference>
<evidence type="ECO:0000313" key="1">
    <source>
        <dbReference type="EMBL" id="KAI8683710.1"/>
    </source>
</evidence>
<keyword evidence="2" id="KW-1185">Reference proteome</keyword>
<comment type="caution">
    <text evidence="1">The sequence shown here is derived from an EMBL/GenBank/DDBJ whole genome shotgun (WGS) entry which is preliminary data.</text>
</comment>
<name>A0ACC0RDN5_9HYPO</name>
<accession>A0ACC0RDN5</accession>
<organism evidence="1 2">
    <name type="scientific">Fusarium keratoplasticum</name>
    <dbReference type="NCBI Taxonomy" id="1328300"/>
    <lineage>
        <taxon>Eukaryota</taxon>
        <taxon>Fungi</taxon>
        <taxon>Dikarya</taxon>
        <taxon>Ascomycota</taxon>
        <taxon>Pezizomycotina</taxon>
        <taxon>Sordariomycetes</taxon>
        <taxon>Hypocreomycetidae</taxon>
        <taxon>Hypocreales</taxon>
        <taxon>Nectriaceae</taxon>
        <taxon>Fusarium</taxon>
        <taxon>Fusarium solani species complex</taxon>
    </lineage>
</organism>
<dbReference type="Proteomes" id="UP001065298">
    <property type="component" value="Chromosome 1"/>
</dbReference>
<proteinExistence type="predicted"/>
<dbReference type="EMBL" id="CM046503">
    <property type="protein sequence ID" value="KAI8683710.1"/>
    <property type="molecule type" value="Genomic_DNA"/>
</dbReference>
<gene>
    <name evidence="1" type="ORF">NCS57_00035800</name>
</gene>
<evidence type="ECO:0000313" key="2">
    <source>
        <dbReference type="Proteomes" id="UP001065298"/>
    </source>
</evidence>
<sequence>MVDKSQCQTHTRTPWGKPAHLYDRRIRYLFMGILFVTILAAVVKQPEPDLSNLMSADFLVSKLFHGDKEKHPYHPPFQICGNHLHDCQAYFKPNFCCPPLQVCHETKWSPSGIYCCAITDECIVSEEHPATCLANTTQCGRELGGGCCPEGTTCSPDGCLQQLDSGTGLLDSLLLPRMEMDKETVSETFDIGQDRAESHKALSTGFKFGEVGMVKLSTSEMLQIPYMGMMLSVGMALSFAAL</sequence>
<protein>
    <submittedName>
        <fullName evidence="1">Uncharacterized protein</fullName>
    </submittedName>
</protein>